<feature type="compositionally biased region" description="Low complexity" evidence="1">
    <location>
        <begin position="319"/>
        <end position="330"/>
    </location>
</feature>
<feature type="region of interest" description="Disordered" evidence="1">
    <location>
        <begin position="1"/>
        <end position="392"/>
    </location>
</feature>
<feature type="compositionally biased region" description="Basic residues" evidence="1">
    <location>
        <begin position="92"/>
        <end position="109"/>
    </location>
</feature>
<protein>
    <submittedName>
        <fullName evidence="2">Uncharacterized protein</fullName>
    </submittedName>
</protein>
<feature type="compositionally biased region" description="Polar residues" evidence="1">
    <location>
        <begin position="20"/>
        <end position="44"/>
    </location>
</feature>
<dbReference type="EMBL" id="MCGT01000008">
    <property type="protein sequence ID" value="ORX57587.1"/>
    <property type="molecule type" value="Genomic_DNA"/>
</dbReference>
<comment type="caution">
    <text evidence="2">The sequence shown here is derived from an EMBL/GenBank/DDBJ whole genome shotgun (WGS) entry which is preliminary data.</text>
</comment>
<gene>
    <name evidence="2" type="ORF">DM01DRAFT_349422</name>
</gene>
<dbReference type="Proteomes" id="UP000242146">
    <property type="component" value="Unassembled WGS sequence"/>
</dbReference>
<dbReference type="OrthoDB" id="2273669at2759"/>
<feature type="compositionally biased region" description="Low complexity" evidence="1">
    <location>
        <begin position="270"/>
        <end position="289"/>
    </location>
</feature>
<feature type="compositionally biased region" description="Polar residues" evidence="1">
    <location>
        <begin position="248"/>
        <end position="263"/>
    </location>
</feature>
<feature type="compositionally biased region" description="Polar residues" evidence="1">
    <location>
        <begin position="215"/>
        <end position="231"/>
    </location>
</feature>
<name>A0A1X2GMX7_9FUNG</name>
<reference evidence="2 3" key="1">
    <citation type="submission" date="2016-07" db="EMBL/GenBank/DDBJ databases">
        <title>Pervasive Adenine N6-methylation of Active Genes in Fungi.</title>
        <authorList>
            <consortium name="DOE Joint Genome Institute"/>
            <person name="Mondo S.J."/>
            <person name="Dannebaum R.O."/>
            <person name="Kuo R.C."/>
            <person name="Labutti K."/>
            <person name="Haridas S."/>
            <person name="Kuo A."/>
            <person name="Salamov A."/>
            <person name="Ahrendt S.R."/>
            <person name="Lipzen A."/>
            <person name="Sullivan W."/>
            <person name="Andreopoulos W.B."/>
            <person name="Clum A."/>
            <person name="Lindquist E."/>
            <person name="Daum C."/>
            <person name="Ramamoorthy G.K."/>
            <person name="Gryganskyi A."/>
            <person name="Culley D."/>
            <person name="Magnuson J.K."/>
            <person name="James T.Y."/>
            <person name="O'Malley M.A."/>
            <person name="Stajich J.E."/>
            <person name="Spatafora J.W."/>
            <person name="Visel A."/>
            <person name="Grigoriev I.V."/>
        </authorList>
    </citation>
    <scope>NUCLEOTIDE SEQUENCE [LARGE SCALE GENOMIC DNA]</scope>
    <source>
        <strain evidence="2 3">NRRL 3301</strain>
    </source>
</reference>
<keyword evidence="3" id="KW-1185">Reference proteome</keyword>
<evidence type="ECO:0000313" key="2">
    <source>
        <dbReference type="EMBL" id="ORX57587.1"/>
    </source>
</evidence>
<dbReference type="AlphaFoldDB" id="A0A1X2GMX7"/>
<evidence type="ECO:0000313" key="3">
    <source>
        <dbReference type="Proteomes" id="UP000242146"/>
    </source>
</evidence>
<dbReference type="STRING" id="101127.A0A1X2GMX7"/>
<proteinExistence type="predicted"/>
<organism evidence="2 3">
    <name type="scientific">Hesseltinella vesiculosa</name>
    <dbReference type="NCBI Taxonomy" id="101127"/>
    <lineage>
        <taxon>Eukaryota</taxon>
        <taxon>Fungi</taxon>
        <taxon>Fungi incertae sedis</taxon>
        <taxon>Mucoromycota</taxon>
        <taxon>Mucoromycotina</taxon>
        <taxon>Mucoromycetes</taxon>
        <taxon>Mucorales</taxon>
        <taxon>Cunninghamellaceae</taxon>
        <taxon>Hesseltinella</taxon>
    </lineage>
</organism>
<feature type="compositionally biased region" description="Acidic residues" evidence="1">
    <location>
        <begin position="1"/>
        <end position="12"/>
    </location>
</feature>
<feature type="compositionally biased region" description="Pro residues" evidence="1">
    <location>
        <begin position="167"/>
        <end position="187"/>
    </location>
</feature>
<accession>A0A1X2GMX7</accession>
<sequence>MESDCDTSDDDYTPIAMASWGQQQMTPEPQASSNENESNATEGWQSLVDPNVKIGPNQLGSGGLHRKGKNYKPINEDDILKQRLGQQGPSQGKKKKTTGGKRPPPRTAKHTTSLSSRHGSSLPPPPGLQHPPSNSSNVRPGPRSPLASRHAAKPTDPDARRSSTKPIVPPGLPPPGLGFSSPLPPALSSPGGNKTRSSRELTVRFQSPPTPPPITAQSSWSTSNLKTTTPVSGRKTGGRRLLTVKPKPNNQQASTKHTQSALATVNPVPATTSWARAASRASSTNRSSSPTFWLLDDLEVPLSTSSSASSAKKNHTWQASPSSLSDQSAASPPPIDTPSKHTDMPQTPFSNPYKAKYSESGPRRPVPKNYYQRGGVTKPAFVNTPSQVAPPPASNNPIVLSINLDLDGGRKIPIGIRKLDDPELLAIKFADAHDIRTPNVIQAIAKLFTDQKAAAMQRYN</sequence>
<evidence type="ECO:0000256" key="1">
    <source>
        <dbReference type="SAM" id="MobiDB-lite"/>
    </source>
</evidence>